<sequence>MARNQPHSRQRNPIPFPFLGSPAAQSEADALDRAGNNCLEALYAEATSDLLALRRQPRTRSEVECNELKARVVALEQVLSETMTPVSHRLAKRKNEPQQHTVNEQNLSATSTPSAQRITAGAILATSARRGIPSATWDALDLRVQCEHEDHEAFMRALSPERKAWSLLAQRSTQIRKHLQADVKRAIAGPLRIRTFHKEALRAIAEAFEQSSSNRLDQSHSADTAWERRTNTWRPGLDLGPLLAGTEFTQSKHPAIQEAAERLLTMPRLGKILQQELPDSTTGHAALVHGPDGRSYTVDQLATHRVYCDLVRADGLWAMLHSPAMDRLLAQAHHSQPFFGFSDVELHQLAMAQRVASVVIHYAVRDSIHYKFGGWQQTAADVLHARQGSCSGSVNLTVALARAARVPAGAIRMHVEAPGYFGLVAVPNVLGGRNRVSVHYQVGWVTLQSDADTGLAWKLVKSDPADDYELGVAIEDFNAPCSRVTCFNGSDDCILQFAPEYVLDDVGPLAIIDALLRKQKPLMPSVAHRLELLRSMHRRGPVSIEATCQHLALQITQSPCQGRYNAIAQSYDTALECLIKDPATAAVFSDQAARNLRAFLNKASTLEYMINGDLNQRLWVDRFLDFAQSQAMEFIYLPRMADLASRLMDMVQALCCVLESVPESDRRELPSEFVAWKQYQRVMQISTDHAEWARRLGNMYRFMTQCYPADLDSHYGPRASPRWLQKSYQERYLSYIDSKASEELMERPTDSALAFLLGDQVSIYQNDQGQWEGSLSSICNRAGISMEQVQQVASFHEHLLSDVAAATWERYSFFMRHHAEGIRSGPDLAVEFEAWLAIWEPTLARLHRDDLCRDPTYPEAICHYLLPRTVTQTPALIRTALAEFIELFEAQPASMRPRHEAEIDFLLRGFLCAHTRVTMDSLIGERQGGWLKPYGVLYSLWKAYILPVEEAIGIVKRLIDNSQTQSLRSEYDWLGDVAKSYPYQPRDVELKAIPSL</sequence>
<dbReference type="GeneID" id="63747873"/>
<feature type="region of interest" description="Disordered" evidence="1">
    <location>
        <begin position="1"/>
        <end position="21"/>
    </location>
</feature>
<dbReference type="InterPro" id="IPR002931">
    <property type="entry name" value="Transglutaminase-like"/>
</dbReference>
<protein>
    <recommendedName>
        <fullName evidence="2">Transglutaminase-like domain-containing protein</fullName>
    </recommendedName>
</protein>
<evidence type="ECO:0000313" key="4">
    <source>
        <dbReference type="Proteomes" id="UP000184383"/>
    </source>
</evidence>
<dbReference type="RefSeq" id="XP_040687296.1">
    <property type="nucleotide sequence ID" value="XM_040832025.1"/>
</dbReference>
<dbReference type="Gene3D" id="3.10.620.30">
    <property type="match status" value="1"/>
</dbReference>
<proteinExistence type="predicted"/>
<organism evidence="3 4">
    <name type="scientific">Aspergillus wentii DTO 134E9</name>
    <dbReference type="NCBI Taxonomy" id="1073089"/>
    <lineage>
        <taxon>Eukaryota</taxon>
        <taxon>Fungi</taxon>
        <taxon>Dikarya</taxon>
        <taxon>Ascomycota</taxon>
        <taxon>Pezizomycotina</taxon>
        <taxon>Eurotiomycetes</taxon>
        <taxon>Eurotiomycetidae</taxon>
        <taxon>Eurotiales</taxon>
        <taxon>Aspergillaceae</taxon>
        <taxon>Aspergillus</taxon>
        <taxon>Aspergillus subgen. Cremei</taxon>
    </lineage>
</organism>
<name>A0A1L9RFD9_ASPWE</name>
<keyword evidence="4" id="KW-1185">Reference proteome</keyword>
<accession>A0A1L9RFD9</accession>
<evidence type="ECO:0000313" key="3">
    <source>
        <dbReference type="EMBL" id="OJJ33620.1"/>
    </source>
</evidence>
<dbReference type="AlphaFoldDB" id="A0A1L9RFD9"/>
<feature type="compositionally biased region" description="Basic residues" evidence="1">
    <location>
        <begin position="1"/>
        <end position="10"/>
    </location>
</feature>
<evidence type="ECO:0000256" key="1">
    <source>
        <dbReference type="SAM" id="MobiDB-lite"/>
    </source>
</evidence>
<evidence type="ECO:0000259" key="2">
    <source>
        <dbReference type="Pfam" id="PF01841"/>
    </source>
</evidence>
<dbReference type="VEuPathDB" id="FungiDB:ASPWEDRAFT_184209"/>
<dbReference type="OrthoDB" id="4500875at2759"/>
<dbReference type="Proteomes" id="UP000184383">
    <property type="component" value="Unassembled WGS sequence"/>
</dbReference>
<feature type="region of interest" description="Disordered" evidence="1">
    <location>
        <begin position="86"/>
        <end position="114"/>
    </location>
</feature>
<feature type="domain" description="Transglutaminase-like" evidence="2">
    <location>
        <begin position="359"/>
        <end position="410"/>
    </location>
</feature>
<dbReference type="EMBL" id="KV878213">
    <property type="protein sequence ID" value="OJJ33620.1"/>
    <property type="molecule type" value="Genomic_DNA"/>
</dbReference>
<gene>
    <name evidence="3" type="ORF">ASPWEDRAFT_184209</name>
</gene>
<feature type="compositionally biased region" description="Polar residues" evidence="1">
    <location>
        <begin position="98"/>
        <end position="114"/>
    </location>
</feature>
<dbReference type="Pfam" id="PF01841">
    <property type="entry name" value="Transglut_core"/>
    <property type="match status" value="1"/>
</dbReference>
<reference evidence="4" key="1">
    <citation type="journal article" date="2017" name="Genome Biol.">
        <title>Comparative genomics reveals high biological diversity and specific adaptations in the industrially and medically important fungal genus Aspergillus.</title>
        <authorList>
            <person name="de Vries R.P."/>
            <person name="Riley R."/>
            <person name="Wiebenga A."/>
            <person name="Aguilar-Osorio G."/>
            <person name="Amillis S."/>
            <person name="Uchima C.A."/>
            <person name="Anderluh G."/>
            <person name="Asadollahi M."/>
            <person name="Askin M."/>
            <person name="Barry K."/>
            <person name="Battaglia E."/>
            <person name="Bayram O."/>
            <person name="Benocci T."/>
            <person name="Braus-Stromeyer S.A."/>
            <person name="Caldana C."/>
            <person name="Canovas D."/>
            <person name="Cerqueira G.C."/>
            <person name="Chen F."/>
            <person name="Chen W."/>
            <person name="Choi C."/>
            <person name="Clum A."/>
            <person name="Dos Santos R.A."/>
            <person name="Damasio A.R."/>
            <person name="Diallinas G."/>
            <person name="Emri T."/>
            <person name="Fekete E."/>
            <person name="Flipphi M."/>
            <person name="Freyberg S."/>
            <person name="Gallo A."/>
            <person name="Gournas C."/>
            <person name="Habgood R."/>
            <person name="Hainaut M."/>
            <person name="Harispe M.L."/>
            <person name="Henrissat B."/>
            <person name="Hilden K.S."/>
            <person name="Hope R."/>
            <person name="Hossain A."/>
            <person name="Karabika E."/>
            <person name="Karaffa L."/>
            <person name="Karanyi Z."/>
            <person name="Krasevec N."/>
            <person name="Kuo A."/>
            <person name="Kusch H."/>
            <person name="LaButti K."/>
            <person name="Lagendijk E.L."/>
            <person name="Lapidus A."/>
            <person name="Levasseur A."/>
            <person name="Lindquist E."/>
            <person name="Lipzen A."/>
            <person name="Logrieco A.F."/>
            <person name="MacCabe A."/>
            <person name="Maekelae M.R."/>
            <person name="Malavazi I."/>
            <person name="Melin P."/>
            <person name="Meyer V."/>
            <person name="Mielnichuk N."/>
            <person name="Miskei M."/>
            <person name="Molnar A.P."/>
            <person name="Mule G."/>
            <person name="Ngan C.Y."/>
            <person name="Orejas M."/>
            <person name="Orosz E."/>
            <person name="Ouedraogo J.P."/>
            <person name="Overkamp K.M."/>
            <person name="Park H.-S."/>
            <person name="Perrone G."/>
            <person name="Piumi F."/>
            <person name="Punt P.J."/>
            <person name="Ram A.F."/>
            <person name="Ramon A."/>
            <person name="Rauscher S."/>
            <person name="Record E."/>
            <person name="Riano-Pachon D.M."/>
            <person name="Robert V."/>
            <person name="Roehrig J."/>
            <person name="Ruller R."/>
            <person name="Salamov A."/>
            <person name="Salih N.S."/>
            <person name="Samson R.A."/>
            <person name="Sandor E."/>
            <person name="Sanguinetti M."/>
            <person name="Schuetze T."/>
            <person name="Sepcic K."/>
            <person name="Shelest E."/>
            <person name="Sherlock G."/>
            <person name="Sophianopoulou V."/>
            <person name="Squina F.M."/>
            <person name="Sun H."/>
            <person name="Susca A."/>
            <person name="Todd R.B."/>
            <person name="Tsang A."/>
            <person name="Unkles S.E."/>
            <person name="van de Wiele N."/>
            <person name="van Rossen-Uffink D."/>
            <person name="Oliveira J.V."/>
            <person name="Vesth T.C."/>
            <person name="Visser J."/>
            <person name="Yu J.-H."/>
            <person name="Zhou M."/>
            <person name="Andersen M.R."/>
            <person name="Archer D.B."/>
            <person name="Baker S.E."/>
            <person name="Benoit I."/>
            <person name="Brakhage A.A."/>
            <person name="Braus G.H."/>
            <person name="Fischer R."/>
            <person name="Frisvad J.C."/>
            <person name="Goldman G.H."/>
            <person name="Houbraken J."/>
            <person name="Oakley B."/>
            <person name="Pocsi I."/>
            <person name="Scazzocchio C."/>
            <person name="Seiboth B."/>
            <person name="vanKuyk P.A."/>
            <person name="Wortman J."/>
            <person name="Dyer P.S."/>
            <person name="Grigoriev I.V."/>
        </authorList>
    </citation>
    <scope>NUCLEOTIDE SEQUENCE [LARGE SCALE GENOMIC DNA]</scope>
    <source>
        <strain evidence="4">DTO 134E9</strain>
    </source>
</reference>